<organism evidence="1 2">
    <name type="scientific">Microbacterium deminutum</name>
    <dbReference type="NCBI Taxonomy" id="344164"/>
    <lineage>
        <taxon>Bacteria</taxon>
        <taxon>Bacillati</taxon>
        <taxon>Actinomycetota</taxon>
        <taxon>Actinomycetes</taxon>
        <taxon>Micrococcales</taxon>
        <taxon>Microbacteriaceae</taxon>
        <taxon>Microbacterium</taxon>
    </lineage>
</organism>
<dbReference type="Proteomes" id="UP001499933">
    <property type="component" value="Unassembled WGS sequence"/>
</dbReference>
<protein>
    <submittedName>
        <fullName evidence="1">Uncharacterized protein</fullName>
    </submittedName>
</protein>
<evidence type="ECO:0000313" key="2">
    <source>
        <dbReference type="Proteomes" id="UP001499933"/>
    </source>
</evidence>
<proteinExistence type="predicted"/>
<dbReference type="EMBL" id="BAAAOG010000015">
    <property type="protein sequence ID" value="GAA1970963.1"/>
    <property type="molecule type" value="Genomic_DNA"/>
</dbReference>
<sequence length="206" mass="22652">MHLRIPSDDDGVDLVVHFPRTDAIQELSLLSESIATLPDIMFDESIPVLANHAALGAFLIDVRAMVAFLSGPPANTRNDDQFARNFADGWTPSDEAEVHDATDGSVKEIHKQLAHITTIRIGDGGDTFPEDLNLPEEQIRDVARQMTDFYNRFATVSSMLPVGALRPWHAEDEHLITMAEIKARAHAPDARKCGTFGRPASESKAL</sequence>
<accession>A0ABN2RLR8</accession>
<reference evidence="1 2" key="1">
    <citation type="journal article" date="2019" name="Int. J. Syst. Evol. Microbiol.">
        <title>The Global Catalogue of Microorganisms (GCM) 10K type strain sequencing project: providing services to taxonomists for standard genome sequencing and annotation.</title>
        <authorList>
            <consortium name="The Broad Institute Genomics Platform"/>
            <consortium name="The Broad Institute Genome Sequencing Center for Infectious Disease"/>
            <person name="Wu L."/>
            <person name="Ma J."/>
        </authorList>
    </citation>
    <scope>NUCLEOTIDE SEQUENCE [LARGE SCALE GENOMIC DNA]</scope>
    <source>
        <strain evidence="1 2">JCM 14901</strain>
    </source>
</reference>
<name>A0ABN2RLR8_9MICO</name>
<keyword evidence="2" id="KW-1185">Reference proteome</keyword>
<comment type="caution">
    <text evidence="1">The sequence shown here is derived from an EMBL/GenBank/DDBJ whole genome shotgun (WGS) entry which is preliminary data.</text>
</comment>
<gene>
    <name evidence="1" type="ORF">GCM10009776_37440</name>
</gene>
<evidence type="ECO:0000313" key="1">
    <source>
        <dbReference type="EMBL" id="GAA1970963.1"/>
    </source>
</evidence>